<dbReference type="Gene3D" id="2.130.10.10">
    <property type="entry name" value="YVTN repeat-like/Quinoprotein amine dehydrogenase"/>
    <property type="match status" value="2"/>
</dbReference>
<gene>
    <name evidence="3" type="ORF">KDA82_14545</name>
</gene>
<accession>A0A8T4IR44</accession>
<feature type="compositionally biased region" description="Basic and acidic residues" evidence="1">
    <location>
        <begin position="388"/>
        <end position="400"/>
    </location>
</feature>
<keyword evidence="4" id="KW-1185">Reference proteome</keyword>
<comment type="caution">
    <text evidence="3">The sequence shown here is derived from an EMBL/GenBank/DDBJ whole genome shotgun (WGS) entry which is preliminary data.</text>
</comment>
<feature type="region of interest" description="Disordered" evidence="1">
    <location>
        <begin position="378"/>
        <end position="405"/>
    </location>
</feature>
<dbReference type="EMBL" id="JAGSMN010000310">
    <property type="protein sequence ID" value="MBR7674215.1"/>
    <property type="molecule type" value="Genomic_DNA"/>
</dbReference>
<dbReference type="InterPro" id="IPR002372">
    <property type="entry name" value="PQQ_rpt_dom"/>
</dbReference>
<evidence type="ECO:0000313" key="4">
    <source>
        <dbReference type="Proteomes" id="UP000675554"/>
    </source>
</evidence>
<evidence type="ECO:0000313" key="3">
    <source>
        <dbReference type="EMBL" id="MBR7674215.1"/>
    </source>
</evidence>
<dbReference type="AlphaFoldDB" id="A0A8T4IR44"/>
<dbReference type="SMART" id="SM00564">
    <property type="entry name" value="PQQ"/>
    <property type="match status" value="2"/>
</dbReference>
<feature type="domain" description="Pyrrolo-quinoline quinone repeat" evidence="2">
    <location>
        <begin position="324"/>
        <end position="384"/>
    </location>
</feature>
<evidence type="ECO:0000256" key="1">
    <source>
        <dbReference type="SAM" id="MobiDB-lite"/>
    </source>
</evidence>
<dbReference type="Proteomes" id="UP000675554">
    <property type="component" value="Unassembled WGS sequence"/>
</dbReference>
<dbReference type="InterPro" id="IPR011047">
    <property type="entry name" value="Quinoprotein_ADH-like_sf"/>
</dbReference>
<dbReference type="PANTHER" id="PTHR34512">
    <property type="entry name" value="CELL SURFACE PROTEIN"/>
    <property type="match status" value="1"/>
</dbReference>
<dbReference type="PANTHER" id="PTHR34512:SF30">
    <property type="entry name" value="OUTER MEMBRANE PROTEIN ASSEMBLY FACTOR BAMB"/>
    <property type="match status" value="1"/>
</dbReference>
<sequence>GGGSGGGSGEDRVEQSAPPEHSHKKTSAMAWQAPAPKGKIKDHVASDARGTWFTEKAVIKAEIKQVKTYARDDGKVLGEVTLPGDICGDRVPPSGGTLAVTYKSGKVCDKLTLIDLSEHRRVWTRTLPDEYADGEPVTWSTHTRVKDTLYVALDGRLTALNAADGERRWTRNLPKGWAWGHLVGGEGRLLTTLQRTDGSGTGTGSTSRVRELSPADGATKWSWRVPANKRVEVFASTSPLVLGLATGKEYVVTEFVSLSDSGKRRAGIPLLKSGPRSKDGVPNLKHVPGCGYGGDGCSDTVITNDMVYLPTEDARSGGDAEWAENKIVAYSLATGRVEWSKTTGPKRSGIPVDVDGGNVIVYAEATAESGGQLIRFDPDTGARSVYQRHPDSDSDTERRTYAPGTPLPVYLDRGQFFIVSESLGGSEEMIITAYE</sequence>
<feature type="domain" description="Pyrrolo-quinoline quinone repeat" evidence="2">
    <location>
        <begin position="114"/>
        <end position="247"/>
    </location>
</feature>
<organism evidence="3 4">
    <name type="scientific">Streptomyces daliensis</name>
    <dbReference type="NCBI Taxonomy" id="299421"/>
    <lineage>
        <taxon>Bacteria</taxon>
        <taxon>Bacillati</taxon>
        <taxon>Actinomycetota</taxon>
        <taxon>Actinomycetes</taxon>
        <taxon>Kitasatosporales</taxon>
        <taxon>Streptomycetaceae</taxon>
        <taxon>Streptomyces</taxon>
    </lineage>
</organism>
<dbReference type="SUPFAM" id="SSF50998">
    <property type="entry name" value="Quinoprotein alcohol dehydrogenase-like"/>
    <property type="match status" value="1"/>
</dbReference>
<dbReference type="InterPro" id="IPR018391">
    <property type="entry name" value="PQQ_b-propeller_rpt"/>
</dbReference>
<evidence type="ECO:0000259" key="2">
    <source>
        <dbReference type="Pfam" id="PF13360"/>
    </source>
</evidence>
<reference evidence="3" key="1">
    <citation type="submission" date="2021-04" db="EMBL/GenBank/DDBJ databases">
        <title>Sequencing of actinobacteria type strains.</title>
        <authorList>
            <person name="Nguyen G.-S."/>
            <person name="Wentzel A."/>
        </authorList>
    </citation>
    <scope>NUCLEOTIDE SEQUENCE</scope>
    <source>
        <strain evidence="3">DSM 42095</strain>
    </source>
</reference>
<dbReference type="InterPro" id="IPR015943">
    <property type="entry name" value="WD40/YVTN_repeat-like_dom_sf"/>
</dbReference>
<dbReference type="Pfam" id="PF13360">
    <property type="entry name" value="PQQ_2"/>
    <property type="match status" value="2"/>
</dbReference>
<proteinExistence type="predicted"/>
<feature type="region of interest" description="Disordered" evidence="1">
    <location>
        <begin position="1"/>
        <end position="40"/>
    </location>
</feature>
<protein>
    <submittedName>
        <fullName evidence="3">PQQ-binding-like beta-propeller repeat protein</fullName>
    </submittedName>
</protein>
<name>A0A8T4IR44_9ACTN</name>
<feature type="non-terminal residue" evidence="3">
    <location>
        <position position="1"/>
    </location>
</feature>